<dbReference type="AlphaFoldDB" id="A0A840HR93"/>
<dbReference type="Proteomes" id="UP000575068">
    <property type="component" value="Unassembled WGS sequence"/>
</dbReference>
<dbReference type="Gene3D" id="3.10.450.50">
    <property type="match status" value="1"/>
</dbReference>
<protein>
    <submittedName>
        <fullName evidence="2">Limonene-1,2-epoxide hydrolase</fullName>
        <ecNumber evidence="2">3.3.2.8</ecNumber>
    </submittedName>
</protein>
<evidence type="ECO:0000313" key="2">
    <source>
        <dbReference type="EMBL" id="MBB4640159.1"/>
    </source>
</evidence>
<reference evidence="2 3" key="1">
    <citation type="submission" date="2020-08" db="EMBL/GenBank/DDBJ databases">
        <title>Genomic Encyclopedia of Type Strains, Phase IV (KMG-IV): sequencing the most valuable type-strain genomes for metagenomic binning, comparative biology and taxonomic classification.</title>
        <authorList>
            <person name="Goeker M."/>
        </authorList>
    </citation>
    <scope>NUCLEOTIDE SEQUENCE [LARGE SCALE GENOMIC DNA]</scope>
    <source>
        <strain evidence="2 3">DSM 7465</strain>
    </source>
</reference>
<proteinExistence type="predicted"/>
<gene>
    <name evidence="2" type="ORF">HNQ99_000439</name>
</gene>
<dbReference type="SMR" id="A0A840HR93"/>
<dbReference type="InterPro" id="IPR032710">
    <property type="entry name" value="NTF2-like_dom_sf"/>
</dbReference>
<dbReference type="EMBL" id="JACHOV010000001">
    <property type="protein sequence ID" value="MBB4640159.1"/>
    <property type="molecule type" value="Genomic_DNA"/>
</dbReference>
<evidence type="ECO:0000259" key="1">
    <source>
        <dbReference type="Pfam" id="PF07858"/>
    </source>
</evidence>
<dbReference type="InterPro" id="IPR013100">
    <property type="entry name" value="LEH"/>
</dbReference>
<comment type="caution">
    <text evidence="2">The sequence shown here is derived from an EMBL/GenBank/DDBJ whole genome shotgun (WGS) entry which is preliminary data.</text>
</comment>
<keyword evidence="2" id="KW-0378">Hydrolase</keyword>
<accession>A0A840HR93</accession>
<dbReference type="SUPFAM" id="SSF54427">
    <property type="entry name" value="NTF2-like"/>
    <property type="match status" value="1"/>
</dbReference>
<keyword evidence="3" id="KW-1185">Reference proteome</keyword>
<dbReference type="Pfam" id="PF07858">
    <property type="entry name" value="LEH"/>
    <property type="match status" value="1"/>
</dbReference>
<name>A0A840HR93_9SPHN</name>
<dbReference type="RefSeq" id="WP_184473987.1">
    <property type="nucleotide sequence ID" value="NZ_JACHOV010000001.1"/>
</dbReference>
<feature type="domain" description="Limonene-1,2-epoxide hydrolase" evidence="1">
    <location>
        <begin position="4"/>
        <end position="117"/>
    </location>
</feature>
<evidence type="ECO:0000313" key="3">
    <source>
        <dbReference type="Proteomes" id="UP000575068"/>
    </source>
</evidence>
<dbReference type="GO" id="GO:0018744">
    <property type="term" value="F:limonene-1,2-epoxide hydrolase activity"/>
    <property type="evidence" value="ECO:0007669"/>
    <property type="project" value="UniProtKB-EC"/>
</dbReference>
<sequence length="126" mass="14373">MASNLDHVLEFIDAWSRLELEPILGAMTEDCFYHNMPWPPIVGQVAIREALAQFMAGAEAIEWQVLHAGETRDGAVLTERLDRFLINGKWIEIPVMGTFELRDGLISRWRDYFDSAQFETAMASLT</sequence>
<dbReference type="EC" id="3.3.2.8" evidence="2"/>
<organism evidence="2 3">
    <name type="scientific">Rhizorhapis suberifaciens</name>
    <name type="common">corky root of lettuce</name>
    <dbReference type="NCBI Taxonomy" id="13656"/>
    <lineage>
        <taxon>Bacteria</taxon>
        <taxon>Pseudomonadati</taxon>
        <taxon>Pseudomonadota</taxon>
        <taxon>Alphaproteobacteria</taxon>
        <taxon>Sphingomonadales</taxon>
        <taxon>Sphingomonadaceae</taxon>
        <taxon>Rhizorhapis</taxon>
    </lineage>
</organism>